<proteinExistence type="predicted"/>
<dbReference type="EMBL" id="AP024086">
    <property type="protein sequence ID" value="BCL61448.1"/>
    <property type="molecule type" value="Genomic_DNA"/>
</dbReference>
<reference evidence="2" key="1">
    <citation type="submission" date="2020-09" db="EMBL/GenBank/DDBJ databases">
        <title>Desulfogranum mesoprofundum gen. nov., sp. nov., a novel mesophilic, sulfate-reducing chemolithoautotroph isolated from a deep-sea hydrothermal vent chimney in the Suiyo Seamount.</title>
        <authorList>
            <person name="Hashimoto Y."/>
            <person name="Nakagawa S."/>
        </authorList>
    </citation>
    <scope>NUCLEOTIDE SEQUENCE</scope>
    <source>
        <strain evidence="2">KT2</strain>
    </source>
</reference>
<dbReference type="RefSeq" id="WP_228853902.1">
    <property type="nucleotide sequence ID" value="NZ_AP024086.1"/>
</dbReference>
<organism evidence="2 3">
    <name type="scientific">Desulfomarina profundi</name>
    <dbReference type="NCBI Taxonomy" id="2772557"/>
    <lineage>
        <taxon>Bacteria</taxon>
        <taxon>Pseudomonadati</taxon>
        <taxon>Thermodesulfobacteriota</taxon>
        <taxon>Desulfobulbia</taxon>
        <taxon>Desulfobulbales</taxon>
        <taxon>Desulfobulbaceae</taxon>
        <taxon>Desulfomarina</taxon>
    </lineage>
</organism>
<dbReference type="Proteomes" id="UP000826725">
    <property type="component" value="Chromosome"/>
</dbReference>
<gene>
    <name evidence="2" type="ORF">DGMP_21410</name>
</gene>
<evidence type="ECO:0000259" key="1">
    <source>
        <dbReference type="Pfam" id="PF07589"/>
    </source>
</evidence>
<keyword evidence="3" id="KW-1185">Reference proteome</keyword>
<name>A0A8D5FLY6_9BACT</name>
<dbReference type="Pfam" id="PF07589">
    <property type="entry name" value="PEP-CTERM"/>
    <property type="match status" value="1"/>
</dbReference>
<dbReference type="NCBIfam" id="TIGR02595">
    <property type="entry name" value="PEP_CTERM"/>
    <property type="match status" value="1"/>
</dbReference>
<evidence type="ECO:0000313" key="2">
    <source>
        <dbReference type="EMBL" id="BCL61448.1"/>
    </source>
</evidence>
<dbReference type="KEGG" id="dbk:DGMP_21410"/>
<feature type="domain" description="Ice-binding protein C-terminal" evidence="1">
    <location>
        <begin position="250"/>
        <end position="274"/>
    </location>
</feature>
<evidence type="ECO:0000313" key="3">
    <source>
        <dbReference type="Proteomes" id="UP000826725"/>
    </source>
</evidence>
<dbReference type="InterPro" id="IPR013424">
    <property type="entry name" value="Ice-binding_C"/>
</dbReference>
<dbReference type="AlphaFoldDB" id="A0A8D5FLY6"/>
<sequence>MNIKRNILSAVAGIIVLGTSGLSFALPYSFDSNNEGWQQSYIGRPTGATYDQLFSVNSADWRANSGNPDGNIYQTANGIDQRAYWMGHVGNNSLGDITGMSLQTDIFSTNNWQTIANGAGGDDGNVYARWVIANNVGDTDNDGFNEYNMFISDRSNSIDINALQGWETHSISLEEENFIRWPNYDAGTQNFAQLLTDYTSIGLYLFSGTDTLSNIDGGEGTWSNSSQLLHYGAYSNNNDDALWALDNFQAVPEPSTLILFGVGLAGLSGFQIRRKK</sequence>
<protein>
    <recommendedName>
        <fullName evidence="1">Ice-binding protein C-terminal domain-containing protein</fullName>
    </recommendedName>
</protein>
<accession>A0A8D5FLY6</accession>